<dbReference type="Proteomes" id="UP000006671">
    <property type="component" value="Unassembled WGS sequence"/>
</dbReference>
<reference evidence="3 4" key="1">
    <citation type="journal article" date="2010" name="Cell">
        <title>The genome of Naegleria gruberi illuminates early eukaryotic versatility.</title>
        <authorList>
            <person name="Fritz-Laylin L.K."/>
            <person name="Prochnik S.E."/>
            <person name="Ginger M.L."/>
            <person name="Dacks J.B."/>
            <person name="Carpenter M.L."/>
            <person name="Field M.C."/>
            <person name="Kuo A."/>
            <person name="Paredez A."/>
            <person name="Chapman J."/>
            <person name="Pham J."/>
            <person name="Shu S."/>
            <person name="Neupane R."/>
            <person name="Cipriano M."/>
            <person name="Mancuso J."/>
            <person name="Tu H."/>
            <person name="Salamov A."/>
            <person name="Lindquist E."/>
            <person name="Shapiro H."/>
            <person name="Lucas S."/>
            <person name="Grigoriev I.V."/>
            <person name="Cande W.Z."/>
            <person name="Fulton C."/>
            <person name="Rokhsar D.S."/>
            <person name="Dawson S.C."/>
        </authorList>
    </citation>
    <scope>NUCLEOTIDE SEQUENCE [LARGE SCALE GENOMIC DNA]</scope>
    <source>
        <strain evidence="3 4">NEG-M</strain>
    </source>
</reference>
<organism evidence="4">
    <name type="scientific">Naegleria gruberi</name>
    <name type="common">Amoeba</name>
    <dbReference type="NCBI Taxonomy" id="5762"/>
    <lineage>
        <taxon>Eukaryota</taxon>
        <taxon>Discoba</taxon>
        <taxon>Heterolobosea</taxon>
        <taxon>Tetramitia</taxon>
        <taxon>Eutetramitia</taxon>
        <taxon>Vahlkampfiidae</taxon>
        <taxon>Naegleria</taxon>
    </lineage>
</organism>
<dbReference type="PROSITE" id="PS00061">
    <property type="entry name" value="ADH_SHORT"/>
    <property type="match status" value="1"/>
</dbReference>
<evidence type="ECO:0000313" key="3">
    <source>
        <dbReference type="EMBL" id="EFC41650.1"/>
    </source>
</evidence>
<dbReference type="InterPro" id="IPR020904">
    <property type="entry name" value="Sc_DH/Rdtase_CS"/>
</dbReference>
<evidence type="ECO:0000256" key="1">
    <source>
        <dbReference type="ARBA" id="ARBA00006484"/>
    </source>
</evidence>
<dbReference type="OrthoDB" id="47007at2759"/>
<name>D2VNF4_NAEGR</name>
<keyword evidence="4" id="KW-1185">Reference proteome</keyword>
<evidence type="ECO:0000313" key="4">
    <source>
        <dbReference type="Proteomes" id="UP000006671"/>
    </source>
</evidence>
<dbReference type="PRINTS" id="PR00081">
    <property type="entry name" value="GDHRDH"/>
</dbReference>
<dbReference type="InterPro" id="IPR002347">
    <property type="entry name" value="SDR_fam"/>
</dbReference>
<dbReference type="AlphaFoldDB" id="D2VNF4"/>
<keyword evidence="2" id="KW-0560">Oxidoreductase</keyword>
<dbReference type="InterPro" id="IPR036291">
    <property type="entry name" value="NAD(P)-bd_dom_sf"/>
</dbReference>
<dbReference type="PANTHER" id="PTHR24321:SF11">
    <property type="entry name" value="BLR0893 PROTEIN"/>
    <property type="match status" value="1"/>
</dbReference>
<comment type="similarity">
    <text evidence="1">Belongs to the short-chain dehydrogenases/reductases (SDR) family.</text>
</comment>
<dbReference type="PANTHER" id="PTHR24321">
    <property type="entry name" value="DEHYDROGENASES, SHORT CHAIN"/>
    <property type="match status" value="1"/>
</dbReference>
<dbReference type="Pfam" id="PF13561">
    <property type="entry name" value="adh_short_C2"/>
    <property type="match status" value="1"/>
</dbReference>
<dbReference type="EMBL" id="GG738884">
    <property type="protein sequence ID" value="EFC41650.1"/>
    <property type="molecule type" value="Genomic_DNA"/>
</dbReference>
<gene>
    <name evidence="3" type="ORF">NAEGRDRAFT_70478</name>
</gene>
<dbReference type="GO" id="GO:0016491">
    <property type="term" value="F:oxidoreductase activity"/>
    <property type="evidence" value="ECO:0007669"/>
    <property type="project" value="UniProtKB-KW"/>
</dbReference>
<dbReference type="eggNOG" id="KOG0725">
    <property type="taxonomic scope" value="Eukaryota"/>
</dbReference>
<protein>
    <submittedName>
        <fullName evidence="3">Predicted protein</fullName>
    </submittedName>
</protein>
<dbReference type="FunFam" id="3.40.50.720:FF:000084">
    <property type="entry name" value="Short-chain dehydrogenase reductase"/>
    <property type="match status" value="1"/>
</dbReference>
<dbReference type="PRINTS" id="PR00080">
    <property type="entry name" value="SDRFAMILY"/>
</dbReference>
<dbReference type="VEuPathDB" id="AmoebaDB:NAEGRDRAFT_70478"/>
<dbReference type="STRING" id="5762.D2VNF4"/>
<dbReference type="CDD" id="cd05233">
    <property type="entry name" value="SDR_c"/>
    <property type="match status" value="1"/>
</dbReference>
<evidence type="ECO:0000256" key="2">
    <source>
        <dbReference type="ARBA" id="ARBA00023002"/>
    </source>
</evidence>
<dbReference type="SUPFAM" id="SSF51735">
    <property type="entry name" value="NAD(P)-binding Rossmann-fold domains"/>
    <property type="match status" value="1"/>
</dbReference>
<dbReference type="KEGG" id="ngr:NAEGRDRAFT_70478"/>
<dbReference type="GeneID" id="8851471"/>
<dbReference type="Gene3D" id="3.40.50.720">
    <property type="entry name" value="NAD(P)-binding Rossmann-like Domain"/>
    <property type="match status" value="1"/>
</dbReference>
<dbReference type="RefSeq" id="XP_002674394.1">
    <property type="nucleotide sequence ID" value="XM_002674348.1"/>
</dbReference>
<accession>D2VNF4</accession>
<dbReference type="OMA" id="DIHPKEW"/>
<proteinExistence type="inferred from homology"/>
<sequence>MIKTVLITGATTGIGKATAVAFAKKGFNLVVTGRKIEKEQELVEQVKKAGANDVSFFQLDVAQETAFEQVVKKVVEKYGKLDVLVNNAGISISIDLLADSKTEDFKQMIDTNVLGVYYGMKYAIQAMLQTETKGAIVNLASIAGHNGLLYTSQYCATKHAVVGLTKGAATDYATKGIAPGAIKTEILQNAIDCGAYSEEGIAAMHPMNRMGTVEDIANGIVFLASDDCLFMTGTTLFVDGGYNCK</sequence>
<dbReference type="InParanoid" id="D2VNF4"/>